<keyword evidence="8" id="KW-1185">Reference proteome</keyword>
<evidence type="ECO:0000256" key="4">
    <source>
        <dbReference type="ARBA" id="ARBA00023004"/>
    </source>
</evidence>
<dbReference type="Proteomes" id="UP000198718">
    <property type="component" value="Unassembled WGS sequence"/>
</dbReference>
<evidence type="ECO:0000313" key="8">
    <source>
        <dbReference type="Proteomes" id="UP000198718"/>
    </source>
</evidence>
<dbReference type="GO" id="GO:0016491">
    <property type="term" value="F:oxidoreductase activity"/>
    <property type="evidence" value="ECO:0007669"/>
    <property type="project" value="UniProtKB-KW"/>
</dbReference>
<evidence type="ECO:0000313" key="7">
    <source>
        <dbReference type="EMBL" id="SDK75783.1"/>
    </source>
</evidence>
<feature type="domain" description="Cysteine-rich" evidence="6">
    <location>
        <begin position="13"/>
        <end position="92"/>
    </location>
</feature>
<dbReference type="AlphaFoldDB" id="A0A1G9EI90"/>
<evidence type="ECO:0000259" key="6">
    <source>
        <dbReference type="Pfam" id="PF02754"/>
    </source>
</evidence>
<sequence>MTIKIDKNKRYGFMPGCSLPSYSPEAVTKTTAYLDSVFPRFSAVQKCCGKPTKAVGQYDLFKERFADLQKDMDDVNIEEMIVACQSCKLTFDEASTTPTHSLWEILPLIGLPEELRGKAKGSDVVFTIHDSCSTRHMTKLHDGVRWILTELGYKYVESKCSREKTRCCGFGGMVVPANPEVAERVMKRRVETLDSEYVVVYCSACRSSILKGGSKAWHILDLVWGPVVHLNDEPPVDVLASPIKSWINRYKSKVGIAKVVK</sequence>
<dbReference type="GO" id="GO:0005886">
    <property type="term" value="C:plasma membrane"/>
    <property type="evidence" value="ECO:0007669"/>
    <property type="project" value="TreeGrafter"/>
</dbReference>
<dbReference type="EMBL" id="FNFP01000003">
    <property type="protein sequence ID" value="SDK75783.1"/>
    <property type="molecule type" value="Genomic_DNA"/>
</dbReference>
<organism evidence="7 8">
    <name type="scientific">Natronincola ferrireducens</name>
    <dbReference type="NCBI Taxonomy" id="393762"/>
    <lineage>
        <taxon>Bacteria</taxon>
        <taxon>Bacillati</taxon>
        <taxon>Bacillota</taxon>
        <taxon>Clostridia</taxon>
        <taxon>Peptostreptococcales</taxon>
        <taxon>Natronincolaceae</taxon>
        <taxon>Natronincola</taxon>
    </lineage>
</organism>
<keyword evidence="3" id="KW-0560">Oxidoreductase</keyword>
<keyword evidence="4" id="KW-0408">Iron</keyword>
<dbReference type="GO" id="GO:0046872">
    <property type="term" value="F:metal ion binding"/>
    <property type="evidence" value="ECO:0007669"/>
    <property type="project" value="UniProtKB-KW"/>
</dbReference>
<feature type="domain" description="Cysteine-rich" evidence="6">
    <location>
        <begin position="127"/>
        <end position="209"/>
    </location>
</feature>
<keyword evidence="1" id="KW-0004">4Fe-4S</keyword>
<proteinExistence type="predicted"/>
<dbReference type="InterPro" id="IPR004017">
    <property type="entry name" value="Cys_rich_dom"/>
</dbReference>
<dbReference type="InterPro" id="IPR051460">
    <property type="entry name" value="HdrC_iron-sulfur_subunit"/>
</dbReference>
<keyword evidence="2" id="KW-0479">Metal-binding</keyword>
<dbReference type="PANTHER" id="PTHR43255:SF1">
    <property type="entry name" value="IRON-SULFUR-BINDING OXIDOREDUCTASE FADF-RELATED"/>
    <property type="match status" value="1"/>
</dbReference>
<dbReference type="PANTHER" id="PTHR43255">
    <property type="entry name" value="IRON-SULFUR-BINDING OXIDOREDUCTASE FADF-RELATED-RELATED"/>
    <property type="match status" value="1"/>
</dbReference>
<dbReference type="RefSeq" id="WP_208974691.1">
    <property type="nucleotide sequence ID" value="NZ_FNFP01000003.1"/>
</dbReference>
<protein>
    <submittedName>
        <fullName evidence="7">Cysteine-rich domain-containing protein</fullName>
    </submittedName>
</protein>
<name>A0A1G9EI90_9FIRM</name>
<keyword evidence="5" id="KW-0411">Iron-sulfur</keyword>
<evidence type="ECO:0000256" key="1">
    <source>
        <dbReference type="ARBA" id="ARBA00022485"/>
    </source>
</evidence>
<evidence type="ECO:0000256" key="5">
    <source>
        <dbReference type="ARBA" id="ARBA00023014"/>
    </source>
</evidence>
<dbReference type="STRING" id="393762.SAMN05660472_01980"/>
<dbReference type="Pfam" id="PF02754">
    <property type="entry name" value="CCG"/>
    <property type="match status" value="2"/>
</dbReference>
<evidence type="ECO:0000256" key="2">
    <source>
        <dbReference type="ARBA" id="ARBA00022723"/>
    </source>
</evidence>
<accession>A0A1G9EI90</accession>
<gene>
    <name evidence="7" type="ORF">SAMN05660472_01980</name>
</gene>
<reference evidence="7 8" key="1">
    <citation type="submission" date="2016-10" db="EMBL/GenBank/DDBJ databases">
        <authorList>
            <person name="de Groot N.N."/>
        </authorList>
    </citation>
    <scope>NUCLEOTIDE SEQUENCE [LARGE SCALE GENOMIC DNA]</scope>
    <source>
        <strain evidence="7 8">DSM 18346</strain>
    </source>
</reference>
<dbReference type="GO" id="GO:0051539">
    <property type="term" value="F:4 iron, 4 sulfur cluster binding"/>
    <property type="evidence" value="ECO:0007669"/>
    <property type="project" value="UniProtKB-KW"/>
</dbReference>
<evidence type="ECO:0000256" key="3">
    <source>
        <dbReference type="ARBA" id="ARBA00023002"/>
    </source>
</evidence>